<dbReference type="SUPFAM" id="SSF52540">
    <property type="entry name" value="P-loop containing nucleoside triphosphate hydrolases"/>
    <property type="match status" value="2"/>
</dbReference>
<dbReference type="KEGG" id="mru:mru_1157"/>
<keyword evidence="2" id="KW-0378">Hydrolase</keyword>
<keyword evidence="2" id="KW-0347">Helicase</keyword>
<sequence>MTLTAEQQRIADDMCRELAPITFIQGKAGSGKTHLINELINLLEIDEILCPTNLAKQLYGRNARTIHSFFFHEFDKIEEGYQNPKAYDGVRNDYFLRNIAFTKIIVIDEVSMVRSDLMEMIHKILSTALKNDSPFGGIKMILVGDMFQLPPIVESEETYEYLKNEYGGLYFFDSHVIRNNLSQIKFYELNESVRHKDDSDWVNMLDMLREVPKFERVLPILEKINTRVVSPDEIPENITAITPSNAEANRINRRQLDKISGEEFSSRAHFRIKELDSKDYLEFYYSEDPMKIDMQKYYPIEVPSRFEAFLRYKIGARVMLTGSVMGGGKNGDFGTIVDREIIRDYDDSITEIIKVKLEKNNQVVSVTLDAFSAVDYKYEMEYDPTSHSLRRKTPYIQRVKQYPLKLGYAFTIHKSQGQSFPEMVLDLKSNIFASGQLYVALSRVKKLEGLYLTKPIAFSDIIIDERIIQFLDSLRNREFDVPEDGSSIGSQEVLISKKTPLNDLFEDFLHETESQAENEVNRTIHRLVDYAYALYQVDEYDMILLEIKKIAQIISNQFLIPQEDMEFIEKVKTMSDDKIDESICTSVLFNLYDVYKRVHDDPNPIVVDKIH</sequence>
<name>D3E396_METRM</name>
<proteinExistence type="predicted"/>
<dbReference type="CDD" id="cd18809">
    <property type="entry name" value="SF1_C_RecD"/>
    <property type="match status" value="1"/>
</dbReference>
<keyword evidence="2" id="KW-0547">Nucleotide-binding</keyword>
<evidence type="ECO:0000313" key="3">
    <source>
        <dbReference type="Proteomes" id="UP000008680"/>
    </source>
</evidence>
<organism evidence="2 3">
    <name type="scientific">Methanobrevibacter ruminantium (strain ATCC 35063 / DSM 1093 / JCM 13430 / OCM 146 / M1)</name>
    <name type="common">Methanobacterium ruminantium</name>
    <dbReference type="NCBI Taxonomy" id="634498"/>
    <lineage>
        <taxon>Archaea</taxon>
        <taxon>Methanobacteriati</taxon>
        <taxon>Methanobacteriota</taxon>
        <taxon>Methanomada group</taxon>
        <taxon>Methanobacteria</taxon>
        <taxon>Methanobacteriales</taxon>
        <taxon>Methanobacteriaceae</taxon>
        <taxon>Methanobrevibacter</taxon>
    </lineage>
</organism>
<evidence type="ECO:0000313" key="2">
    <source>
        <dbReference type="EMBL" id="ADC47007.1"/>
    </source>
</evidence>
<keyword evidence="2" id="KW-0067">ATP-binding</keyword>
<dbReference type="GeneID" id="8770808"/>
<dbReference type="SMR" id="D3E396"/>
<dbReference type="InterPro" id="IPR010285">
    <property type="entry name" value="DNA_helicase_pif1-like_DEAD"/>
</dbReference>
<gene>
    <name evidence="2" type="ordered locus">mru_1157</name>
</gene>
<dbReference type="GO" id="GO:0003678">
    <property type="term" value="F:DNA helicase activity"/>
    <property type="evidence" value="ECO:0007669"/>
    <property type="project" value="InterPro"/>
</dbReference>
<evidence type="ECO:0000259" key="1">
    <source>
        <dbReference type="Pfam" id="PF05970"/>
    </source>
</evidence>
<dbReference type="AlphaFoldDB" id="D3E396"/>
<dbReference type="PANTHER" id="PTHR47642:SF6">
    <property type="entry name" value="ATP-DEPENDENT DNA HELICASE"/>
    <property type="match status" value="1"/>
</dbReference>
<dbReference type="InterPro" id="IPR027417">
    <property type="entry name" value="P-loop_NTPase"/>
</dbReference>
<reference evidence="2 3" key="1">
    <citation type="journal article" date="2010" name="PLoS ONE">
        <title>The genome sequence of the rumen methanogen Methanobrevibacter ruminantium reveals new possibilities for controlling ruminant methane emissions.</title>
        <authorList>
            <person name="Leahy S.C."/>
            <person name="Kelly W.J."/>
            <person name="Altermann E."/>
            <person name="Ronimus R.S."/>
            <person name="Yeoman C.J."/>
            <person name="Pacheco D.M."/>
            <person name="Li D."/>
            <person name="Kong Z."/>
            <person name="McTavish S."/>
            <person name="Sang C."/>
            <person name="Lambie S.C."/>
            <person name="Janssen P.H."/>
            <person name="Dey D."/>
            <person name="Attwood G.T."/>
        </authorList>
    </citation>
    <scope>NUCLEOTIDE SEQUENCE [LARGE SCALE GENOMIC DNA]</scope>
    <source>
        <strain evidence="3">ATCC 35063 / DSM 1093 / JCM 13430 / OCM 146 / M1</strain>
    </source>
</reference>
<keyword evidence="3" id="KW-1185">Reference proteome</keyword>
<accession>D3E396</accession>
<dbReference type="HOGENOM" id="CLU_001613_7_2_2"/>
<dbReference type="PATRIC" id="fig|634498.28.peg.1158"/>
<dbReference type="Pfam" id="PF05970">
    <property type="entry name" value="PIF1"/>
    <property type="match status" value="1"/>
</dbReference>
<dbReference type="GO" id="GO:0000723">
    <property type="term" value="P:telomere maintenance"/>
    <property type="evidence" value="ECO:0007669"/>
    <property type="project" value="InterPro"/>
</dbReference>
<feature type="domain" description="DNA helicase Pif1-like DEAD-box helicase" evidence="1">
    <location>
        <begin position="3"/>
        <end position="159"/>
    </location>
</feature>
<dbReference type="STRING" id="634498.mru_1157"/>
<dbReference type="GO" id="GO:0006281">
    <property type="term" value="P:DNA repair"/>
    <property type="evidence" value="ECO:0007669"/>
    <property type="project" value="InterPro"/>
</dbReference>
<dbReference type="PANTHER" id="PTHR47642">
    <property type="entry name" value="ATP-DEPENDENT DNA HELICASE"/>
    <property type="match status" value="1"/>
</dbReference>
<protein>
    <submittedName>
        <fullName evidence="2">Helicase RecD/TraA family</fullName>
    </submittedName>
</protein>
<dbReference type="Proteomes" id="UP000008680">
    <property type="component" value="Chromosome"/>
</dbReference>
<dbReference type="RefSeq" id="WP_012955957.1">
    <property type="nucleotide sequence ID" value="NC_013790.1"/>
</dbReference>
<dbReference type="EMBL" id="CP001719">
    <property type="protein sequence ID" value="ADC47007.1"/>
    <property type="molecule type" value="Genomic_DNA"/>
</dbReference>
<dbReference type="Gene3D" id="3.40.50.300">
    <property type="entry name" value="P-loop containing nucleotide triphosphate hydrolases"/>
    <property type="match status" value="2"/>
</dbReference>
<dbReference type="InterPro" id="IPR051055">
    <property type="entry name" value="PIF1_helicase"/>
</dbReference>